<reference evidence="1 2" key="1">
    <citation type="submission" date="2024-02" db="EMBL/GenBank/DDBJ databases">
        <title>Bacterial strain from lacustrine sediment.</title>
        <authorList>
            <person name="Petit C."/>
            <person name="Fadhlaoui K."/>
        </authorList>
    </citation>
    <scope>NUCLEOTIDE SEQUENCE [LARGE SCALE GENOMIC DNA]</scope>
    <source>
        <strain evidence="1 2">IPX-CK</strain>
    </source>
</reference>
<evidence type="ECO:0000313" key="2">
    <source>
        <dbReference type="Proteomes" id="UP001451571"/>
    </source>
</evidence>
<evidence type="ECO:0000313" key="1">
    <source>
        <dbReference type="EMBL" id="XAH75894.1"/>
    </source>
</evidence>
<sequence>MIVSRRERFDIMDDKFKHGDRVYHRNLKQYGFFIGYAWELDSECDVDFETKDGEMEQKHVSVNWLELVPKTYSKKIMEAIRQRRGLEPDDGSKDDEIMNMTKQDVFNEYCIWEGLLGGYGYNLLNVVEEIYDINLQQ</sequence>
<protein>
    <recommendedName>
        <fullName evidence="3">Phage protein</fullName>
    </recommendedName>
</protein>
<dbReference type="RefSeq" id="WP_342759470.1">
    <property type="nucleotide sequence ID" value="NZ_CP146256.1"/>
</dbReference>
<proteinExistence type="predicted"/>
<evidence type="ECO:0008006" key="3">
    <source>
        <dbReference type="Google" id="ProtNLM"/>
    </source>
</evidence>
<keyword evidence="2" id="KW-1185">Reference proteome</keyword>
<accession>A0ABZ3F019</accession>
<name>A0ABZ3F019_9FIRM</name>
<gene>
    <name evidence="1" type="ORF">V6984_09105</name>
</gene>
<organism evidence="1 2">
    <name type="scientific">Kineothrix sedimenti</name>
    <dbReference type="NCBI Taxonomy" id="3123317"/>
    <lineage>
        <taxon>Bacteria</taxon>
        <taxon>Bacillati</taxon>
        <taxon>Bacillota</taxon>
        <taxon>Clostridia</taxon>
        <taxon>Lachnospirales</taxon>
        <taxon>Lachnospiraceae</taxon>
        <taxon>Kineothrix</taxon>
    </lineage>
</organism>
<dbReference type="Proteomes" id="UP001451571">
    <property type="component" value="Chromosome"/>
</dbReference>
<dbReference type="EMBL" id="CP146256">
    <property type="protein sequence ID" value="XAH75894.1"/>
    <property type="molecule type" value="Genomic_DNA"/>
</dbReference>